<dbReference type="AlphaFoldDB" id="A0A0S7YI37"/>
<dbReference type="FunFam" id="1.10.730.10:FF:000008">
    <property type="entry name" value="Arginine--tRNA ligase"/>
    <property type="match status" value="1"/>
</dbReference>
<dbReference type="FunFam" id="3.40.50.620:FF:000062">
    <property type="entry name" value="Arginine--tRNA ligase"/>
    <property type="match status" value="1"/>
</dbReference>
<keyword evidence="7 11" id="KW-0067">ATP-binding</keyword>
<comment type="subunit">
    <text evidence="3 11">Monomer.</text>
</comment>
<keyword evidence="4 11" id="KW-0963">Cytoplasm</keyword>
<keyword evidence="5 11" id="KW-0436">Ligase</keyword>
<dbReference type="GO" id="GO:0006420">
    <property type="term" value="P:arginyl-tRNA aminoacylation"/>
    <property type="evidence" value="ECO:0007669"/>
    <property type="project" value="UniProtKB-UniRule"/>
</dbReference>
<organism evidence="15 16">
    <name type="scientific">candidate division TA06 bacterium DG_78</name>
    <dbReference type="NCBI Taxonomy" id="1703772"/>
    <lineage>
        <taxon>Bacteria</taxon>
        <taxon>Bacteria division TA06</taxon>
    </lineage>
</organism>
<sequence length="540" mass="62102">MDSNDSGEMQRELNCNMIRRELKKILQQIVPDEEIRIDYVPKGKPGDYATNVALKIASKRGESPLTVAEKLIKKFKDPMISGVTICEPGFINFEISTQYLLDLLHRETATIDVGESKKILIEFVSVNPTGPINIAAARAAAVGDSLVRILNKSGFRASAEYYINDTGRQIDLLAESVKQRMNELSGEKAQIPENGYHGEYIKDVAKELLSENIDTIEDIKNYSVNYFVNIQKKTLEDFGVIFDYWIQESEIYKKGLVDTVLKILQDKKLTYEKDGALYFKTKEFGDSNDRVIITSDQRNTYLLPDIAYHLDKIQRNFDTLINIWGPDHHGYIKRLKGGINALGYADDILKIIIAQEVKLKKGGEFLTMSKRAGTFTTLNELLEQVPRDVVRFFFLMRSNSQHLDFDLDLALKESEENPVYYVQYAHARIKSIIAFAKDQDIEFQEDVDLSLMSEKEEITLAKEILKFPEILEDIVRTYEPYLMTYYLINLAQCFHYFYQKHRVVTDEKQRTHARLFLITKTAEVLQKGLELLGVSCPERM</sequence>
<dbReference type="GO" id="GO:0005737">
    <property type="term" value="C:cytoplasm"/>
    <property type="evidence" value="ECO:0007669"/>
    <property type="project" value="UniProtKB-SubCell"/>
</dbReference>
<dbReference type="Pfam" id="PF00750">
    <property type="entry name" value="tRNA-synt_1d"/>
    <property type="match status" value="1"/>
</dbReference>
<evidence type="ECO:0000256" key="7">
    <source>
        <dbReference type="ARBA" id="ARBA00022840"/>
    </source>
</evidence>
<comment type="similarity">
    <text evidence="2 11 12">Belongs to the class-I aminoacyl-tRNA synthetase family.</text>
</comment>
<evidence type="ECO:0000256" key="1">
    <source>
        <dbReference type="ARBA" id="ARBA00004496"/>
    </source>
</evidence>
<evidence type="ECO:0000256" key="12">
    <source>
        <dbReference type="RuleBase" id="RU363038"/>
    </source>
</evidence>
<feature type="domain" description="Arginyl tRNA synthetase N-terminal" evidence="14">
    <location>
        <begin position="16"/>
        <end position="95"/>
    </location>
</feature>
<accession>A0A0S7YI37</accession>
<dbReference type="Gene3D" id="3.30.1360.70">
    <property type="entry name" value="Arginyl tRNA synthetase N-terminal domain"/>
    <property type="match status" value="1"/>
</dbReference>
<dbReference type="GO" id="GO:0005524">
    <property type="term" value="F:ATP binding"/>
    <property type="evidence" value="ECO:0007669"/>
    <property type="project" value="UniProtKB-UniRule"/>
</dbReference>
<keyword evidence="6 11" id="KW-0547">Nucleotide-binding</keyword>
<dbReference type="InterPro" id="IPR009080">
    <property type="entry name" value="tRNAsynth_Ia_anticodon-bd"/>
</dbReference>
<evidence type="ECO:0000259" key="13">
    <source>
        <dbReference type="SMART" id="SM00836"/>
    </source>
</evidence>
<dbReference type="Gene3D" id="1.10.730.10">
    <property type="entry name" value="Isoleucyl-tRNA Synthetase, Domain 1"/>
    <property type="match status" value="1"/>
</dbReference>
<dbReference type="EMBL" id="LJNI01000007">
    <property type="protein sequence ID" value="KPJ74336.1"/>
    <property type="molecule type" value="Genomic_DNA"/>
</dbReference>
<dbReference type="HAMAP" id="MF_00123">
    <property type="entry name" value="Arg_tRNA_synth"/>
    <property type="match status" value="1"/>
</dbReference>
<feature type="domain" description="DALR anticodon binding" evidence="13">
    <location>
        <begin position="422"/>
        <end position="540"/>
    </location>
</feature>
<dbReference type="InterPro" id="IPR005148">
    <property type="entry name" value="Arg-tRNA-synth_N"/>
</dbReference>
<evidence type="ECO:0000256" key="2">
    <source>
        <dbReference type="ARBA" id="ARBA00005594"/>
    </source>
</evidence>
<dbReference type="Pfam" id="PF03485">
    <property type="entry name" value="Arg_tRNA_synt_N"/>
    <property type="match status" value="1"/>
</dbReference>
<evidence type="ECO:0000256" key="10">
    <source>
        <dbReference type="ARBA" id="ARBA00049339"/>
    </source>
</evidence>
<evidence type="ECO:0000259" key="14">
    <source>
        <dbReference type="SMART" id="SM01016"/>
    </source>
</evidence>
<dbReference type="InterPro" id="IPR035684">
    <property type="entry name" value="ArgRS_core"/>
</dbReference>
<proteinExistence type="inferred from homology"/>
<comment type="subcellular location">
    <subcellularLocation>
        <location evidence="1 11">Cytoplasm</location>
    </subcellularLocation>
</comment>
<comment type="catalytic activity">
    <reaction evidence="10 11">
        <text>tRNA(Arg) + L-arginine + ATP = L-arginyl-tRNA(Arg) + AMP + diphosphate</text>
        <dbReference type="Rhea" id="RHEA:20301"/>
        <dbReference type="Rhea" id="RHEA-COMP:9658"/>
        <dbReference type="Rhea" id="RHEA-COMP:9673"/>
        <dbReference type="ChEBI" id="CHEBI:30616"/>
        <dbReference type="ChEBI" id="CHEBI:32682"/>
        <dbReference type="ChEBI" id="CHEBI:33019"/>
        <dbReference type="ChEBI" id="CHEBI:78442"/>
        <dbReference type="ChEBI" id="CHEBI:78513"/>
        <dbReference type="ChEBI" id="CHEBI:456215"/>
        <dbReference type="EC" id="6.1.1.19"/>
    </reaction>
</comment>
<keyword evidence="9 11" id="KW-0030">Aminoacyl-tRNA synthetase</keyword>
<dbReference type="InterPro" id="IPR008909">
    <property type="entry name" value="DALR_anticod-bd"/>
</dbReference>
<dbReference type="Proteomes" id="UP000051012">
    <property type="component" value="Unassembled WGS sequence"/>
</dbReference>
<dbReference type="PANTHER" id="PTHR11956:SF5">
    <property type="entry name" value="ARGININE--TRNA LIGASE, CYTOPLASMIC"/>
    <property type="match status" value="1"/>
</dbReference>
<dbReference type="Pfam" id="PF05746">
    <property type="entry name" value="DALR_1"/>
    <property type="match status" value="1"/>
</dbReference>
<evidence type="ECO:0000256" key="6">
    <source>
        <dbReference type="ARBA" id="ARBA00022741"/>
    </source>
</evidence>
<dbReference type="GO" id="GO:0004814">
    <property type="term" value="F:arginine-tRNA ligase activity"/>
    <property type="evidence" value="ECO:0007669"/>
    <property type="project" value="UniProtKB-UniRule"/>
</dbReference>
<dbReference type="InterPro" id="IPR014729">
    <property type="entry name" value="Rossmann-like_a/b/a_fold"/>
</dbReference>
<dbReference type="Gene3D" id="3.40.50.620">
    <property type="entry name" value="HUPs"/>
    <property type="match status" value="1"/>
</dbReference>
<evidence type="ECO:0000256" key="4">
    <source>
        <dbReference type="ARBA" id="ARBA00022490"/>
    </source>
</evidence>
<dbReference type="SUPFAM" id="SSF55190">
    <property type="entry name" value="Arginyl-tRNA synthetase (ArgRS), N-terminal 'additional' domain"/>
    <property type="match status" value="1"/>
</dbReference>
<dbReference type="NCBIfam" id="TIGR00456">
    <property type="entry name" value="argS"/>
    <property type="match status" value="1"/>
</dbReference>
<reference evidence="15 16" key="1">
    <citation type="journal article" date="2015" name="Microbiome">
        <title>Genomic resolution of linkages in carbon, nitrogen, and sulfur cycling among widespread estuary sediment bacteria.</title>
        <authorList>
            <person name="Baker B.J."/>
            <person name="Lazar C.S."/>
            <person name="Teske A.P."/>
            <person name="Dick G.J."/>
        </authorList>
    </citation>
    <scope>NUCLEOTIDE SEQUENCE [LARGE SCALE GENOMIC DNA]</scope>
    <source>
        <strain evidence="15">DG_78</strain>
    </source>
</reference>
<dbReference type="PATRIC" id="fig|1703772.3.peg.294"/>
<dbReference type="PRINTS" id="PR01038">
    <property type="entry name" value="TRNASYNTHARG"/>
</dbReference>
<dbReference type="SUPFAM" id="SSF52374">
    <property type="entry name" value="Nucleotidylyl transferase"/>
    <property type="match status" value="1"/>
</dbReference>
<evidence type="ECO:0000256" key="8">
    <source>
        <dbReference type="ARBA" id="ARBA00022917"/>
    </source>
</evidence>
<dbReference type="InterPro" id="IPR036695">
    <property type="entry name" value="Arg-tRNA-synth_N_sf"/>
</dbReference>
<name>A0A0S7YI37_UNCT6</name>
<dbReference type="InterPro" id="IPR001278">
    <property type="entry name" value="Arg-tRNA-ligase"/>
</dbReference>
<evidence type="ECO:0000313" key="16">
    <source>
        <dbReference type="Proteomes" id="UP000051012"/>
    </source>
</evidence>
<dbReference type="SUPFAM" id="SSF47323">
    <property type="entry name" value="Anticodon-binding domain of a subclass of class I aminoacyl-tRNA synthetases"/>
    <property type="match status" value="1"/>
</dbReference>
<protein>
    <recommendedName>
        <fullName evidence="11">Arginine--tRNA ligase</fullName>
        <ecNumber evidence="11">6.1.1.19</ecNumber>
    </recommendedName>
    <alternativeName>
        <fullName evidence="11">Arginyl-tRNA synthetase</fullName>
        <shortName evidence="11">ArgRS</shortName>
    </alternativeName>
</protein>
<dbReference type="SMART" id="SM01016">
    <property type="entry name" value="Arg_tRNA_synt_N"/>
    <property type="match status" value="1"/>
</dbReference>
<dbReference type="PANTHER" id="PTHR11956">
    <property type="entry name" value="ARGINYL-TRNA SYNTHETASE"/>
    <property type="match status" value="1"/>
</dbReference>
<comment type="caution">
    <text evidence="15">The sequence shown here is derived from an EMBL/GenBank/DDBJ whole genome shotgun (WGS) entry which is preliminary data.</text>
</comment>
<evidence type="ECO:0000313" key="15">
    <source>
        <dbReference type="EMBL" id="KPJ74336.1"/>
    </source>
</evidence>
<evidence type="ECO:0000256" key="11">
    <source>
        <dbReference type="HAMAP-Rule" id="MF_00123"/>
    </source>
</evidence>
<keyword evidence="8 11" id="KW-0648">Protein biosynthesis</keyword>
<dbReference type="SMART" id="SM00836">
    <property type="entry name" value="DALR_1"/>
    <property type="match status" value="1"/>
</dbReference>
<gene>
    <name evidence="11" type="primary">argS</name>
    <name evidence="15" type="ORF">AMJ52_00980</name>
</gene>
<evidence type="ECO:0000256" key="5">
    <source>
        <dbReference type="ARBA" id="ARBA00022598"/>
    </source>
</evidence>
<evidence type="ECO:0000256" key="9">
    <source>
        <dbReference type="ARBA" id="ARBA00023146"/>
    </source>
</evidence>
<dbReference type="CDD" id="cd00671">
    <property type="entry name" value="ArgRS_core"/>
    <property type="match status" value="1"/>
</dbReference>
<dbReference type="EC" id="6.1.1.19" evidence="11"/>
<comment type="caution">
    <text evidence="11">Lacks conserved residue(s) required for the propagation of feature annotation.</text>
</comment>
<evidence type="ECO:0000256" key="3">
    <source>
        <dbReference type="ARBA" id="ARBA00011245"/>
    </source>
</evidence>